<sequence length="211" mass="24516">MSLFAESIKKIHIENLMSYLFYGTESLEHILQEEEKRLDSSYLEIHSALDQFYGKDTKEEEISGAWPEEAVKNFASVHDDIYFEIGLFTGAEMSRRLLEEYQSGKEVMESLLKKSNGQKKRDFTKTVLREMVDERMDTGLEQTLRDDSLYRESRKNYQKALKALDEGRFTPQQARLVEQALTENNDQSADYGRLAYLQAVKDLLYLLQGAL</sequence>
<dbReference type="Proteomes" id="UP000580130">
    <property type="component" value="Unassembled WGS sequence"/>
</dbReference>
<dbReference type="EMBL" id="JABAFX010000021">
    <property type="protein sequence ID" value="NME57590.1"/>
    <property type="molecule type" value="Genomic_DNA"/>
</dbReference>
<dbReference type="AlphaFoldDB" id="A0A848CN97"/>
<protein>
    <submittedName>
        <fullName evidence="1">Uncharacterized protein</fullName>
    </submittedName>
</protein>
<dbReference type="RefSeq" id="WP_168933807.1">
    <property type="nucleotide sequence ID" value="NZ_JABAFX010000021.1"/>
</dbReference>
<name>A0A848CN97_9FIRM</name>
<proteinExistence type="predicted"/>
<comment type="caution">
    <text evidence="1">The sequence shown here is derived from an EMBL/GenBank/DDBJ whole genome shotgun (WGS) entry which is preliminary data.</text>
</comment>
<accession>A0A848CN97</accession>
<reference evidence="1 2" key="1">
    <citation type="submission" date="2020-04" db="EMBL/GenBank/DDBJ databases">
        <authorList>
            <person name="Hitch T.C.A."/>
            <person name="Wylensek D."/>
            <person name="Clavel T."/>
        </authorList>
    </citation>
    <scope>NUCLEOTIDE SEQUENCE [LARGE SCALE GENOMIC DNA]</scope>
    <source>
        <strain evidence="1 2">BSM-383-APC-5F</strain>
    </source>
</reference>
<evidence type="ECO:0000313" key="2">
    <source>
        <dbReference type="Proteomes" id="UP000580130"/>
    </source>
</evidence>
<gene>
    <name evidence="1" type="ORF">HF855_09200</name>
</gene>
<organism evidence="1 2">
    <name type="scientific">Dorea formicigenerans</name>
    <dbReference type="NCBI Taxonomy" id="39486"/>
    <lineage>
        <taxon>Bacteria</taxon>
        <taxon>Bacillati</taxon>
        <taxon>Bacillota</taxon>
        <taxon>Clostridia</taxon>
        <taxon>Lachnospirales</taxon>
        <taxon>Lachnospiraceae</taxon>
        <taxon>Dorea</taxon>
    </lineage>
</organism>
<evidence type="ECO:0000313" key="1">
    <source>
        <dbReference type="EMBL" id="NME57590.1"/>
    </source>
</evidence>